<keyword evidence="2" id="KW-0812">Transmembrane</keyword>
<name>A0A2I7QKY1_9VIRU</name>
<evidence type="ECO:0000313" key="3">
    <source>
        <dbReference type="EMBL" id="AUR82057.1"/>
    </source>
</evidence>
<reference evidence="3 4" key="1">
    <citation type="submission" date="2017-11" db="EMBL/GenBank/DDBJ databases">
        <title>A major lineage of nontailed dsDNA viruses as unrecognized killers of marine bacteria.</title>
        <authorList>
            <person name="Kauffman K.M."/>
            <person name="Hussain F.A."/>
            <person name="Yang J."/>
            <person name="Arevalo P."/>
            <person name="Brown J.M."/>
            <person name="Chang W.K."/>
            <person name="VanInsberghe D."/>
            <person name="Elsherbini J."/>
            <person name="Cutler M.B."/>
            <person name="Kelly L."/>
            <person name="Polz M.F."/>
        </authorList>
    </citation>
    <scope>NUCLEOTIDE SEQUENCE [LARGE SCALE GENOMIC DNA]</scope>
</reference>
<dbReference type="Proteomes" id="UP000272598">
    <property type="component" value="Segment"/>
</dbReference>
<feature type="region of interest" description="Disordered" evidence="1">
    <location>
        <begin position="1"/>
        <end position="21"/>
    </location>
</feature>
<feature type="transmembrane region" description="Helical" evidence="2">
    <location>
        <begin position="41"/>
        <end position="60"/>
    </location>
</feature>
<keyword evidence="4" id="KW-1185">Reference proteome</keyword>
<keyword evidence="2" id="KW-0472">Membrane</keyword>
<evidence type="ECO:0000256" key="1">
    <source>
        <dbReference type="SAM" id="MobiDB-lite"/>
    </source>
</evidence>
<feature type="compositionally biased region" description="Gly residues" evidence="1">
    <location>
        <begin position="1"/>
        <end position="10"/>
    </location>
</feature>
<evidence type="ECO:0000256" key="2">
    <source>
        <dbReference type="SAM" id="Phobius"/>
    </source>
</evidence>
<dbReference type="EMBL" id="MG592402">
    <property type="protein sequence ID" value="AUR82057.1"/>
    <property type="molecule type" value="Genomic_DNA"/>
</dbReference>
<proteinExistence type="predicted"/>
<keyword evidence="2" id="KW-1133">Transmembrane helix</keyword>
<evidence type="ECO:0000313" key="4">
    <source>
        <dbReference type="Proteomes" id="UP000272598"/>
    </source>
</evidence>
<sequence length="61" mass="5624">MQAAGGGGMSAGSSAGAVGGASGSSIGGVNIDLSGKGDMNVTYLVAGGLALGALFIIMSYK</sequence>
<accession>A0A2I7QKY1</accession>
<gene>
    <name evidence="3" type="ORF">NVP1020O_15</name>
</gene>
<organism evidence="3 4">
    <name type="scientific">Vibrio phage 1.020.O._10N.222.48.A2</name>
    <dbReference type="NCBI Taxonomy" id="1881450"/>
    <lineage>
        <taxon>Viruses</taxon>
        <taxon>Varidnaviria</taxon>
        <taxon>Abadenavirae</taxon>
        <taxon>Produgelaviricota</taxon>
        <taxon>Belvinaviricetes</taxon>
        <taxon>Vinavirales</taxon>
        <taxon>Autolykiviridae</taxon>
        <taxon>Oliviavirus</taxon>
        <taxon>Oliviavirus viph1020o</taxon>
        <taxon>Paulavirus viph1020o</taxon>
    </lineage>
</organism>
<protein>
    <submittedName>
        <fullName evidence="3">TMhelix containing protein</fullName>
    </submittedName>
</protein>